<organism evidence="4">
    <name type="scientific">marine metagenome</name>
    <dbReference type="NCBI Taxonomy" id="408172"/>
    <lineage>
        <taxon>unclassified sequences</taxon>
        <taxon>metagenomes</taxon>
        <taxon>ecological metagenomes</taxon>
    </lineage>
</organism>
<dbReference type="PANTHER" id="PTHR43591:SF24">
    <property type="entry name" value="2-METHOXY-6-POLYPRENYL-1,4-BENZOQUINOL METHYLASE, MITOCHONDRIAL"/>
    <property type="match status" value="1"/>
</dbReference>
<dbReference type="SUPFAM" id="SSF53335">
    <property type="entry name" value="S-adenosyl-L-methionine-dependent methyltransferases"/>
    <property type="match status" value="1"/>
</dbReference>
<proteinExistence type="inferred from homology"/>
<dbReference type="PROSITE" id="PS51608">
    <property type="entry name" value="SAM_MT_UBIE"/>
    <property type="match status" value="1"/>
</dbReference>
<keyword evidence="2" id="KW-0808">Transferase</keyword>
<evidence type="ECO:0000313" key="4">
    <source>
        <dbReference type="EMBL" id="SUZ54580.1"/>
    </source>
</evidence>
<dbReference type="CDD" id="cd02440">
    <property type="entry name" value="AdoMet_MTases"/>
    <property type="match status" value="1"/>
</dbReference>
<accession>A0A381NJ45</accession>
<sequence length="227" mass="24941">MFDAIAHRYDQLNRMLSVGLDRRWRRRAVEALELPSGARVLDVCTGTADLAMMAARHGSMPRSVVGVDFAAEMLALGRNKLRVTRLDNTILLARGDACRLPCLADSVDAVTMGFGIRNVVDTGAAVAEIFRVLKPGGRLALLEFGEPRLPAARTVYLWYFRQVLPRIGRMLSKHTEAYAYLPASVSAFLAPEALAGLLRRSGFCEVRLDRLTFGVVCLYSGKKSAKA</sequence>
<dbReference type="GO" id="GO:0032259">
    <property type="term" value="P:methylation"/>
    <property type="evidence" value="ECO:0007669"/>
    <property type="project" value="UniProtKB-KW"/>
</dbReference>
<dbReference type="AlphaFoldDB" id="A0A381NJ45"/>
<protein>
    <recommendedName>
        <fullName evidence="5">Demethylmenaquinone methyltransferase</fullName>
    </recommendedName>
</protein>
<evidence type="ECO:0000256" key="3">
    <source>
        <dbReference type="ARBA" id="ARBA00022691"/>
    </source>
</evidence>
<dbReference type="PROSITE" id="PS01184">
    <property type="entry name" value="UBIE_2"/>
    <property type="match status" value="1"/>
</dbReference>
<evidence type="ECO:0008006" key="5">
    <source>
        <dbReference type="Google" id="ProtNLM"/>
    </source>
</evidence>
<evidence type="ECO:0000256" key="1">
    <source>
        <dbReference type="ARBA" id="ARBA00022603"/>
    </source>
</evidence>
<gene>
    <name evidence="4" type="ORF">METZ01_LOCUS7434</name>
</gene>
<reference evidence="4" key="1">
    <citation type="submission" date="2018-05" db="EMBL/GenBank/DDBJ databases">
        <authorList>
            <person name="Lanie J.A."/>
            <person name="Ng W.-L."/>
            <person name="Kazmierczak K.M."/>
            <person name="Andrzejewski T.M."/>
            <person name="Davidsen T.M."/>
            <person name="Wayne K.J."/>
            <person name="Tettelin H."/>
            <person name="Glass J.I."/>
            <person name="Rusch D."/>
            <person name="Podicherti R."/>
            <person name="Tsui H.-C.T."/>
            <person name="Winkler M.E."/>
        </authorList>
    </citation>
    <scope>NUCLEOTIDE SEQUENCE</scope>
</reference>
<name>A0A381NJ45_9ZZZZ</name>
<keyword evidence="3" id="KW-0949">S-adenosyl-L-methionine</keyword>
<evidence type="ECO:0000256" key="2">
    <source>
        <dbReference type="ARBA" id="ARBA00022679"/>
    </source>
</evidence>
<dbReference type="PROSITE" id="PS01183">
    <property type="entry name" value="UBIE_1"/>
    <property type="match status" value="1"/>
</dbReference>
<dbReference type="InterPro" id="IPR004033">
    <property type="entry name" value="UbiE/COQ5_MeTrFase"/>
</dbReference>
<dbReference type="InterPro" id="IPR023576">
    <property type="entry name" value="UbiE/COQ5_MeTrFase_CS"/>
</dbReference>
<dbReference type="GO" id="GO:0042181">
    <property type="term" value="P:ketone biosynthetic process"/>
    <property type="evidence" value="ECO:0007669"/>
    <property type="project" value="UniProtKB-ARBA"/>
</dbReference>
<dbReference type="Gene3D" id="3.40.50.150">
    <property type="entry name" value="Vaccinia Virus protein VP39"/>
    <property type="match status" value="1"/>
</dbReference>
<dbReference type="NCBIfam" id="NF001244">
    <property type="entry name" value="PRK00216.1-5"/>
    <property type="match status" value="1"/>
</dbReference>
<dbReference type="GO" id="GO:0008168">
    <property type="term" value="F:methyltransferase activity"/>
    <property type="evidence" value="ECO:0007669"/>
    <property type="project" value="UniProtKB-KW"/>
</dbReference>
<dbReference type="PANTHER" id="PTHR43591">
    <property type="entry name" value="METHYLTRANSFERASE"/>
    <property type="match status" value="1"/>
</dbReference>
<dbReference type="Pfam" id="PF01209">
    <property type="entry name" value="Ubie_methyltran"/>
    <property type="match status" value="1"/>
</dbReference>
<dbReference type="EMBL" id="UINC01000396">
    <property type="protein sequence ID" value="SUZ54580.1"/>
    <property type="molecule type" value="Genomic_DNA"/>
</dbReference>
<keyword evidence="1" id="KW-0489">Methyltransferase</keyword>
<dbReference type="HAMAP" id="MF_01813">
    <property type="entry name" value="MenG_UbiE_methyltr"/>
    <property type="match status" value="1"/>
</dbReference>
<dbReference type="NCBIfam" id="TIGR01934">
    <property type="entry name" value="MenG_MenH_UbiE"/>
    <property type="match status" value="1"/>
</dbReference>
<dbReference type="InterPro" id="IPR029063">
    <property type="entry name" value="SAM-dependent_MTases_sf"/>
</dbReference>